<dbReference type="PANTHER" id="PTHR43760">
    <property type="entry name" value="ENDORIBONUCLEASE-RELATED"/>
    <property type="match status" value="1"/>
</dbReference>
<evidence type="ECO:0000256" key="1">
    <source>
        <dbReference type="SAM" id="MobiDB-lite"/>
    </source>
</evidence>
<dbReference type="Proteomes" id="UP000569914">
    <property type="component" value="Unassembled WGS sequence"/>
</dbReference>
<proteinExistence type="predicted"/>
<dbReference type="InterPro" id="IPR035959">
    <property type="entry name" value="RutC-like_sf"/>
</dbReference>
<sequence length="157" mass="16473">MTAAERHQSAAAEPPAQSAPPTIAPARIYGDQLITSGQTAHIDGTNIAEGIVGDGIDLDTARRCAWQCARNVVEAARGELIKAGRDLDAITGVTRVTIFVASAPSFTDQHLVGHAATQYFLEVFGPEIGFHTRAALGLAALPTNSPVEIEAIFQLAD</sequence>
<protein>
    <submittedName>
        <fullName evidence="2">Enamine deaminase RidA (YjgF/YER057c/UK114 family)</fullName>
    </submittedName>
</protein>
<reference evidence="2 3" key="1">
    <citation type="submission" date="2020-07" db="EMBL/GenBank/DDBJ databases">
        <title>Sequencing the genomes of 1000 actinobacteria strains.</title>
        <authorList>
            <person name="Klenk H.-P."/>
        </authorList>
    </citation>
    <scope>NUCLEOTIDE SEQUENCE [LARGE SCALE GENOMIC DNA]</scope>
    <source>
        <strain evidence="2 3">DSM 22083</strain>
    </source>
</reference>
<dbReference type="InterPro" id="IPR006175">
    <property type="entry name" value="YjgF/YER057c/UK114"/>
</dbReference>
<dbReference type="Pfam" id="PF01042">
    <property type="entry name" value="Ribonuc_L-PSP"/>
    <property type="match status" value="1"/>
</dbReference>
<dbReference type="CDD" id="cd02199">
    <property type="entry name" value="YjgF_YER057c_UK114_like_1"/>
    <property type="match status" value="1"/>
</dbReference>
<organism evidence="2 3">
    <name type="scientific">Microlunatus parietis</name>
    <dbReference type="NCBI Taxonomy" id="682979"/>
    <lineage>
        <taxon>Bacteria</taxon>
        <taxon>Bacillati</taxon>
        <taxon>Actinomycetota</taxon>
        <taxon>Actinomycetes</taxon>
        <taxon>Propionibacteriales</taxon>
        <taxon>Propionibacteriaceae</taxon>
        <taxon>Microlunatus</taxon>
    </lineage>
</organism>
<dbReference type="RefSeq" id="WP_179757698.1">
    <property type="nucleotide sequence ID" value="NZ_JACCBU010000001.1"/>
</dbReference>
<comment type="caution">
    <text evidence="2">The sequence shown here is derived from an EMBL/GenBank/DDBJ whole genome shotgun (WGS) entry which is preliminary data.</text>
</comment>
<dbReference type="AlphaFoldDB" id="A0A7Y9IE48"/>
<dbReference type="Gene3D" id="3.30.1330.40">
    <property type="entry name" value="RutC-like"/>
    <property type="match status" value="1"/>
</dbReference>
<dbReference type="InterPro" id="IPR013813">
    <property type="entry name" value="Endoribo_LPSP/chorism_mut-like"/>
</dbReference>
<accession>A0A7Y9IE48</accession>
<name>A0A7Y9IE48_9ACTN</name>
<evidence type="ECO:0000313" key="3">
    <source>
        <dbReference type="Proteomes" id="UP000569914"/>
    </source>
</evidence>
<feature type="region of interest" description="Disordered" evidence="1">
    <location>
        <begin position="1"/>
        <end position="23"/>
    </location>
</feature>
<gene>
    <name evidence="2" type="ORF">BKA15_006473</name>
</gene>
<keyword evidence="3" id="KW-1185">Reference proteome</keyword>
<evidence type="ECO:0000313" key="2">
    <source>
        <dbReference type="EMBL" id="NYE75144.1"/>
    </source>
</evidence>
<feature type="compositionally biased region" description="Low complexity" evidence="1">
    <location>
        <begin position="9"/>
        <end position="21"/>
    </location>
</feature>
<dbReference type="SUPFAM" id="SSF55298">
    <property type="entry name" value="YjgF-like"/>
    <property type="match status" value="1"/>
</dbReference>
<dbReference type="EMBL" id="JACCBU010000001">
    <property type="protein sequence ID" value="NYE75144.1"/>
    <property type="molecule type" value="Genomic_DNA"/>
</dbReference>
<dbReference type="PANTHER" id="PTHR43760:SF1">
    <property type="entry name" value="ENDORIBONUCLEASE L-PSP_CHORISMATE MUTASE-LIKE DOMAIN-CONTAINING PROTEIN"/>
    <property type="match status" value="1"/>
</dbReference>